<dbReference type="SUPFAM" id="SSF56219">
    <property type="entry name" value="DNase I-like"/>
    <property type="match status" value="1"/>
</dbReference>
<comment type="cofactor">
    <cofactor evidence="1">
        <name>Mn(2+)</name>
        <dbReference type="ChEBI" id="CHEBI:29035"/>
    </cofactor>
</comment>
<dbReference type="GO" id="GO:0003906">
    <property type="term" value="F:DNA-(apurinic or apyrimidinic site) endonuclease activity"/>
    <property type="evidence" value="ECO:0007669"/>
    <property type="project" value="TreeGrafter"/>
</dbReference>
<dbReference type="InterPro" id="IPR020848">
    <property type="entry name" value="AP_endonuclease_F1_CS"/>
</dbReference>
<dbReference type="PROSITE" id="PS51435">
    <property type="entry name" value="AP_NUCLEASE_F1_4"/>
    <property type="match status" value="1"/>
</dbReference>
<dbReference type="GO" id="GO:0003677">
    <property type="term" value="F:DNA binding"/>
    <property type="evidence" value="ECO:0007669"/>
    <property type="project" value="InterPro"/>
</dbReference>
<accession>X1UG04</accession>
<dbReference type="NCBIfam" id="TIGR00195">
    <property type="entry name" value="exoDNase_III"/>
    <property type="match status" value="1"/>
</dbReference>
<sequence>DHFNFFNVYFPNGQMSAERLEYKLDFYEKFFEYTDSLKNEGRSLIITGDYNTAHNEIDLKNPKTNQNTSGFLRIERDWLDRITQKGYVDTFRHFFPDTVKYSWWTYRFKARDRNVGWRIDYFFVTEDMIKKGWIKEAFIENNILGSDHCPIGLVLEM</sequence>
<dbReference type="InterPro" id="IPR004808">
    <property type="entry name" value="AP_endonuc_1"/>
</dbReference>
<evidence type="ECO:0000256" key="5">
    <source>
        <dbReference type="ARBA" id="ARBA00022801"/>
    </source>
</evidence>
<dbReference type="GO" id="GO:0006284">
    <property type="term" value="P:base-excision repair"/>
    <property type="evidence" value="ECO:0007669"/>
    <property type="project" value="TreeGrafter"/>
</dbReference>
<dbReference type="PROSITE" id="PS00727">
    <property type="entry name" value="AP_NUCLEASE_F1_2"/>
    <property type="match status" value="1"/>
</dbReference>
<dbReference type="InterPro" id="IPR005135">
    <property type="entry name" value="Endo/exonuclease/phosphatase"/>
</dbReference>
<evidence type="ECO:0000256" key="3">
    <source>
        <dbReference type="ARBA" id="ARBA00007092"/>
    </source>
</evidence>
<dbReference type="NCBIfam" id="TIGR00633">
    <property type="entry name" value="xth"/>
    <property type="match status" value="1"/>
</dbReference>
<dbReference type="Pfam" id="PF03372">
    <property type="entry name" value="Exo_endo_phos"/>
    <property type="match status" value="1"/>
</dbReference>
<comment type="cofactor">
    <cofactor evidence="2">
        <name>Mg(2+)</name>
        <dbReference type="ChEBI" id="CHEBI:18420"/>
    </cofactor>
</comment>
<evidence type="ECO:0000256" key="2">
    <source>
        <dbReference type="ARBA" id="ARBA00001946"/>
    </source>
</evidence>
<evidence type="ECO:0000256" key="6">
    <source>
        <dbReference type="ARBA" id="ARBA00022842"/>
    </source>
</evidence>
<dbReference type="EMBL" id="BARW01023706">
    <property type="protein sequence ID" value="GAI98815.1"/>
    <property type="molecule type" value="Genomic_DNA"/>
</dbReference>
<dbReference type="GO" id="GO:0008081">
    <property type="term" value="F:phosphoric diester hydrolase activity"/>
    <property type="evidence" value="ECO:0007669"/>
    <property type="project" value="TreeGrafter"/>
</dbReference>
<keyword evidence="5" id="KW-0378">Hydrolase</keyword>
<evidence type="ECO:0000256" key="1">
    <source>
        <dbReference type="ARBA" id="ARBA00001936"/>
    </source>
</evidence>
<keyword evidence="6" id="KW-0460">Magnesium</keyword>
<dbReference type="PANTHER" id="PTHR22748">
    <property type="entry name" value="AP ENDONUCLEASE"/>
    <property type="match status" value="1"/>
</dbReference>
<evidence type="ECO:0000259" key="7">
    <source>
        <dbReference type="Pfam" id="PF03372"/>
    </source>
</evidence>
<proteinExistence type="inferred from homology"/>
<dbReference type="PANTHER" id="PTHR22748:SF6">
    <property type="entry name" value="DNA-(APURINIC OR APYRIMIDINIC SITE) ENDONUCLEASE"/>
    <property type="match status" value="1"/>
</dbReference>
<evidence type="ECO:0000256" key="4">
    <source>
        <dbReference type="ARBA" id="ARBA00022723"/>
    </source>
</evidence>
<comment type="caution">
    <text evidence="8">The sequence shown here is derived from an EMBL/GenBank/DDBJ whole genome shotgun (WGS) entry which is preliminary data.</text>
</comment>
<reference evidence="8" key="1">
    <citation type="journal article" date="2014" name="Front. Microbiol.">
        <title>High frequency of phylogenetically diverse reductive dehalogenase-homologous genes in deep subseafloor sedimentary metagenomes.</title>
        <authorList>
            <person name="Kawai M."/>
            <person name="Futagami T."/>
            <person name="Toyoda A."/>
            <person name="Takaki Y."/>
            <person name="Nishi S."/>
            <person name="Hori S."/>
            <person name="Arai W."/>
            <person name="Tsubouchi T."/>
            <person name="Morono Y."/>
            <person name="Uchiyama I."/>
            <person name="Ito T."/>
            <person name="Fujiyama A."/>
            <person name="Inagaki F."/>
            <person name="Takami H."/>
        </authorList>
    </citation>
    <scope>NUCLEOTIDE SEQUENCE</scope>
    <source>
        <strain evidence="8">Expedition CK06-06</strain>
    </source>
</reference>
<evidence type="ECO:0000313" key="8">
    <source>
        <dbReference type="EMBL" id="GAI98815.1"/>
    </source>
</evidence>
<comment type="similarity">
    <text evidence="3">Belongs to the DNA repair enzymes AP/ExoA family.</text>
</comment>
<feature type="non-terminal residue" evidence="8">
    <location>
        <position position="1"/>
    </location>
</feature>
<name>X1UG04_9ZZZZ</name>
<dbReference type="AlphaFoldDB" id="X1UG04"/>
<dbReference type="Gene3D" id="3.60.10.10">
    <property type="entry name" value="Endonuclease/exonuclease/phosphatase"/>
    <property type="match status" value="1"/>
</dbReference>
<organism evidence="8">
    <name type="scientific">marine sediment metagenome</name>
    <dbReference type="NCBI Taxonomy" id="412755"/>
    <lineage>
        <taxon>unclassified sequences</taxon>
        <taxon>metagenomes</taxon>
        <taxon>ecological metagenomes</taxon>
    </lineage>
</organism>
<dbReference type="GO" id="GO:0046872">
    <property type="term" value="F:metal ion binding"/>
    <property type="evidence" value="ECO:0007669"/>
    <property type="project" value="UniProtKB-KW"/>
</dbReference>
<keyword evidence="4" id="KW-0479">Metal-binding</keyword>
<dbReference type="GO" id="GO:0008311">
    <property type="term" value="F:double-stranded DNA 3'-5' DNA exonuclease activity"/>
    <property type="evidence" value="ECO:0007669"/>
    <property type="project" value="TreeGrafter"/>
</dbReference>
<feature type="domain" description="Endonuclease/exonuclease/phosphatase" evidence="7">
    <location>
        <begin position="12"/>
        <end position="148"/>
    </location>
</feature>
<protein>
    <recommendedName>
        <fullName evidence="7">Endonuclease/exonuclease/phosphatase domain-containing protein</fullName>
    </recommendedName>
</protein>
<gene>
    <name evidence="8" type="ORF">S12H4_39259</name>
</gene>
<dbReference type="InterPro" id="IPR036691">
    <property type="entry name" value="Endo/exonu/phosph_ase_sf"/>
</dbReference>